<evidence type="ECO:0000313" key="2">
    <source>
        <dbReference type="Proteomes" id="UP001595191"/>
    </source>
</evidence>
<keyword evidence="2" id="KW-1185">Reference proteome</keyword>
<gene>
    <name evidence="1" type="ORF">ACEZ3G_04805</name>
</gene>
<name>A0ACC7LID6_9FLAO</name>
<comment type="caution">
    <text evidence="1">The sequence shown here is derived from an EMBL/GenBank/DDBJ whole genome shotgun (WGS) entry which is preliminary data.</text>
</comment>
<reference evidence="1" key="1">
    <citation type="submission" date="2024-09" db="EMBL/GenBank/DDBJ databases">
        <authorList>
            <person name="Liu J."/>
        </authorList>
    </citation>
    <scope>NUCLEOTIDE SEQUENCE</scope>
    <source>
        <strain evidence="1">NBU2967</strain>
    </source>
</reference>
<dbReference type="EMBL" id="JBHFPV010000001">
    <property type="protein sequence ID" value="MFH6602785.1"/>
    <property type="molecule type" value="Genomic_DNA"/>
</dbReference>
<dbReference type="Proteomes" id="UP001595191">
    <property type="component" value="Unassembled WGS sequence"/>
</dbReference>
<accession>A0ACC7LID6</accession>
<sequence length="336" mass="37486">MNDTLVDTRRTFLKKLGQGTAFSAVTFSIPFHSAARSSKKEKPTDEIFKIGIIGAENSHTAAFGKLFNIEKQFPGMEVKYVWGETNEFAKKAMEDGQIPFQVKNPNDMLGKIDGLIVDHRHGKFHLEPAIPFIKAGIPTFIDKPFCYRAKEGKAFLDLAKKHGTPVTSFSSIAHSYETFAIRERLASMGEINQVVRYGPVDLESKYGGIFFYGAHIVQPLLYLFGDNVEKVQVHHNGQNSSASLVFNNGMLATLVFTTKKYGWQTFVETDEGIVALKSDIEEKRPGKNDVDMVQMLRTGEEPRSHESILHGVAVLEALEKSVSSGKWENVVPNDQI</sequence>
<protein>
    <submittedName>
        <fullName evidence="1">Gfo/Idh/MocA family protein</fullName>
    </submittedName>
</protein>
<evidence type="ECO:0000313" key="1">
    <source>
        <dbReference type="EMBL" id="MFH6602785.1"/>
    </source>
</evidence>
<proteinExistence type="predicted"/>
<organism evidence="1 2">
    <name type="scientific">Meishania litoralis</name>
    <dbReference type="NCBI Taxonomy" id="3434685"/>
    <lineage>
        <taxon>Bacteria</taxon>
        <taxon>Pseudomonadati</taxon>
        <taxon>Bacteroidota</taxon>
        <taxon>Flavobacteriia</taxon>
        <taxon>Flavobacteriales</taxon>
        <taxon>Flavobacteriaceae</taxon>
        <taxon>Meishania</taxon>
    </lineage>
</organism>